<dbReference type="InterPro" id="IPR056179">
    <property type="entry name" value="DHQS_C"/>
</dbReference>
<evidence type="ECO:0000256" key="11">
    <source>
        <dbReference type="ARBA" id="ARBA00022741"/>
    </source>
</evidence>
<dbReference type="RefSeq" id="WP_267150636.1">
    <property type="nucleotide sequence ID" value="NZ_JAPMLT010000002.1"/>
</dbReference>
<comment type="catalytic activity">
    <reaction evidence="1 17">
        <text>7-phospho-2-dehydro-3-deoxy-D-arabino-heptonate = 3-dehydroquinate + phosphate</text>
        <dbReference type="Rhea" id="RHEA:21968"/>
        <dbReference type="ChEBI" id="CHEBI:32364"/>
        <dbReference type="ChEBI" id="CHEBI:43474"/>
        <dbReference type="ChEBI" id="CHEBI:58394"/>
        <dbReference type="EC" id="4.2.3.4"/>
    </reaction>
</comment>
<comment type="cofactor">
    <cofactor evidence="2 17">
        <name>NAD(+)</name>
        <dbReference type="ChEBI" id="CHEBI:57540"/>
    </cofactor>
</comment>
<feature type="binding site" evidence="17">
    <location>
        <begin position="133"/>
        <end position="134"/>
    </location>
    <ligand>
        <name>NAD(+)</name>
        <dbReference type="ChEBI" id="CHEBI:57540"/>
    </ligand>
</feature>
<keyword evidence="13 17" id="KW-0520">NAD</keyword>
<reference evidence="20 21" key="1">
    <citation type="submission" date="2022-11" db="EMBL/GenBank/DDBJ databases">
        <title>Study of microbial diversity in lake waters.</title>
        <authorList>
            <person name="Zhang J."/>
        </authorList>
    </citation>
    <scope>NUCLEOTIDE SEQUENCE [LARGE SCALE GENOMIC DNA]</scope>
    <source>
        <strain evidence="20 21">DT12</strain>
    </source>
</reference>
<feature type="binding site" evidence="17">
    <location>
        <position position="145"/>
    </location>
    <ligand>
        <name>NAD(+)</name>
        <dbReference type="ChEBI" id="CHEBI:57540"/>
    </ligand>
</feature>
<keyword evidence="15 17" id="KW-0456">Lyase</keyword>
<evidence type="ECO:0000256" key="8">
    <source>
        <dbReference type="ARBA" id="ARBA00022490"/>
    </source>
</evidence>
<dbReference type="CDD" id="cd08195">
    <property type="entry name" value="DHQS"/>
    <property type="match status" value="1"/>
</dbReference>
<keyword evidence="11 17" id="KW-0547">Nucleotide-binding</keyword>
<feature type="binding site" evidence="17">
    <location>
        <position position="154"/>
    </location>
    <ligand>
        <name>NAD(+)</name>
        <dbReference type="ChEBI" id="CHEBI:57540"/>
    </ligand>
</feature>
<dbReference type="EC" id="4.2.3.4" evidence="6 17"/>
<comment type="caution">
    <text evidence="17">Lacks conserved residue(s) required for the propagation of feature annotation.</text>
</comment>
<feature type="binding site" evidence="17">
    <location>
        <position position="187"/>
    </location>
    <ligand>
        <name>Zn(2+)</name>
        <dbReference type="ChEBI" id="CHEBI:29105"/>
    </ligand>
</feature>
<dbReference type="InterPro" id="IPR050071">
    <property type="entry name" value="Dehydroquinate_synthase"/>
</dbReference>
<dbReference type="Pfam" id="PF24621">
    <property type="entry name" value="DHQS_C"/>
    <property type="match status" value="1"/>
</dbReference>
<evidence type="ECO:0000256" key="15">
    <source>
        <dbReference type="ARBA" id="ARBA00023239"/>
    </source>
</evidence>
<evidence type="ECO:0000313" key="20">
    <source>
        <dbReference type="EMBL" id="MCX7569392.1"/>
    </source>
</evidence>
<comment type="pathway">
    <text evidence="4 17">Metabolic intermediate biosynthesis; chorismate biosynthesis; chorismate from D-erythrose 4-phosphate and phosphoenolpyruvate: step 2/7.</text>
</comment>
<evidence type="ECO:0000256" key="6">
    <source>
        <dbReference type="ARBA" id="ARBA00013031"/>
    </source>
</evidence>
<keyword evidence="9 17" id="KW-0028">Amino-acid biosynthesis</keyword>
<feature type="binding site" evidence="17">
    <location>
        <position position="267"/>
    </location>
    <ligand>
        <name>Zn(2+)</name>
        <dbReference type="ChEBI" id="CHEBI:29105"/>
    </ligand>
</feature>
<evidence type="ECO:0000256" key="2">
    <source>
        <dbReference type="ARBA" id="ARBA00001911"/>
    </source>
</evidence>
<feature type="domain" description="3-dehydroquinate synthase C-terminal" evidence="19">
    <location>
        <begin position="184"/>
        <end position="328"/>
    </location>
</feature>
<evidence type="ECO:0000313" key="21">
    <source>
        <dbReference type="Proteomes" id="UP001208017"/>
    </source>
</evidence>
<dbReference type="SUPFAM" id="SSF56796">
    <property type="entry name" value="Dehydroquinate synthase-like"/>
    <property type="match status" value="1"/>
</dbReference>
<evidence type="ECO:0000256" key="9">
    <source>
        <dbReference type="ARBA" id="ARBA00022605"/>
    </source>
</evidence>
<comment type="cofactor">
    <cofactor evidence="17">
        <name>Co(2+)</name>
        <dbReference type="ChEBI" id="CHEBI:48828"/>
    </cofactor>
    <cofactor evidence="17">
        <name>Zn(2+)</name>
        <dbReference type="ChEBI" id="CHEBI:29105"/>
    </cofactor>
    <text evidence="17">Binds 1 divalent metal cation per subunit. Can use either Co(2+) or Zn(2+).</text>
</comment>
<dbReference type="NCBIfam" id="TIGR01357">
    <property type="entry name" value="aroB"/>
    <property type="match status" value="1"/>
</dbReference>
<evidence type="ECO:0000256" key="3">
    <source>
        <dbReference type="ARBA" id="ARBA00004496"/>
    </source>
</evidence>
<evidence type="ECO:0000256" key="17">
    <source>
        <dbReference type="HAMAP-Rule" id="MF_00110"/>
    </source>
</evidence>
<accession>A0ABT3X0U8</accession>
<gene>
    <name evidence="17 20" type="primary">aroB</name>
    <name evidence="20" type="ORF">OS242_05415</name>
</gene>
<dbReference type="PIRSF" id="PIRSF001455">
    <property type="entry name" value="DHQ_synth"/>
    <property type="match status" value="1"/>
</dbReference>
<comment type="function">
    <text evidence="17">Catalyzes the conversion of 3-deoxy-D-arabino-heptulosonate 7-phosphate (DAHP) to dehydroquinate (DHQ).</text>
</comment>
<sequence length="366" mass="38895">MIRERVSTSTRAYDIVIGADILQTLGELLRGCEVSVSSRHLLITDENVQATGLADIALEALTASGYQTTVHTIPAGEASKTLAHAETALRAAYQAGLDRRSVILALGGGVVGDLAGFVAATYMRGIDFVQLPTTLLAHDSAVGGKVAVNLPEAKNVIGAFHQPLCVLYDTQTLRSLPLREMRSGLAEAIKHGVIRDAALFRWIGHSLDALLERDDAALAELLARSCRIKAAIVSADERETGERALLNFGHTLGHAVESLARYGTFTHGDAVAIGMAAAADLSVALGLMARTDADEIIALLSRAGLPVRIPRDLPAGELIAAMRQDKKAVGGSLTFVLCREIGQAEVVRRVDEAVICQVIEDRREPS</sequence>
<dbReference type="GO" id="GO:0003856">
    <property type="term" value="F:3-dehydroquinate synthase activity"/>
    <property type="evidence" value="ECO:0007669"/>
    <property type="project" value="UniProtKB-EC"/>
</dbReference>
<dbReference type="PANTHER" id="PTHR43622:SF7">
    <property type="entry name" value="3-DEHYDROQUINATE SYNTHASE, CHLOROPLASTIC"/>
    <property type="match status" value="1"/>
</dbReference>
<evidence type="ECO:0000256" key="7">
    <source>
        <dbReference type="ARBA" id="ARBA00017684"/>
    </source>
</evidence>
<comment type="subcellular location">
    <subcellularLocation>
        <location evidence="3 17">Cytoplasm</location>
    </subcellularLocation>
</comment>
<dbReference type="Proteomes" id="UP001208017">
    <property type="component" value="Unassembled WGS sequence"/>
</dbReference>
<keyword evidence="10 17" id="KW-0479">Metal-binding</keyword>
<keyword evidence="16 17" id="KW-0170">Cobalt</keyword>
<evidence type="ECO:0000256" key="13">
    <source>
        <dbReference type="ARBA" id="ARBA00023027"/>
    </source>
</evidence>
<dbReference type="InterPro" id="IPR016037">
    <property type="entry name" value="DHQ_synth_AroB"/>
</dbReference>
<name>A0ABT3X0U8_9BACL</name>
<dbReference type="InterPro" id="IPR030963">
    <property type="entry name" value="DHQ_synth_fam"/>
</dbReference>
<evidence type="ECO:0000256" key="16">
    <source>
        <dbReference type="ARBA" id="ARBA00023285"/>
    </source>
</evidence>
<evidence type="ECO:0000256" key="10">
    <source>
        <dbReference type="ARBA" id="ARBA00022723"/>
    </source>
</evidence>
<evidence type="ECO:0000256" key="5">
    <source>
        <dbReference type="ARBA" id="ARBA00005412"/>
    </source>
</evidence>
<dbReference type="Pfam" id="PF01761">
    <property type="entry name" value="DHQ_synthase"/>
    <property type="match status" value="1"/>
</dbReference>
<dbReference type="Gene3D" id="3.40.50.1970">
    <property type="match status" value="1"/>
</dbReference>
<keyword evidence="14 17" id="KW-0057">Aromatic amino acid biosynthesis</keyword>
<evidence type="ECO:0000256" key="4">
    <source>
        <dbReference type="ARBA" id="ARBA00004661"/>
    </source>
</evidence>
<evidence type="ECO:0000256" key="14">
    <source>
        <dbReference type="ARBA" id="ARBA00023141"/>
    </source>
</evidence>
<feature type="binding site" evidence="17">
    <location>
        <position position="250"/>
    </location>
    <ligand>
        <name>Zn(2+)</name>
        <dbReference type="ChEBI" id="CHEBI:29105"/>
    </ligand>
</feature>
<comment type="caution">
    <text evidence="20">The sequence shown here is derived from an EMBL/GenBank/DDBJ whole genome shotgun (WGS) entry which is preliminary data.</text>
</comment>
<keyword evidence="21" id="KW-1185">Reference proteome</keyword>
<feature type="binding site" evidence="17">
    <location>
        <begin position="109"/>
        <end position="113"/>
    </location>
    <ligand>
        <name>NAD(+)</name>
        <dbReference type="ChEBI" id="CHEBI:57540"/>
    </ligand>
</feature>
<evidence type="ECO:0000259" key="18">
    <source>
        <dbReference type="Pfam" id="PF01761"/>
    </source>
</evidence>
<dbReference type="EMBL" id="JAPMLT010000002">
    <property type="protein sequence ID" value="MCX7569392.1"/>
    <property type="molecule type" value="Genomic_DNA"/>
</dbReference>
<dbReference type="PANTHER" id="PTHR43622">
    <property type="entry name" value="3-DEHYDROQUINATE SYNTHASE"/>
    <property type="match status" value="1"/>
</dbReference>
<evidence type="ECO:0000256" key="1">
    <source>
        <dbReference type="ARBA" id="ARBA00001393"/>
    </source>
</evidence>
<comment type="similarity">
    <text evidence="5 17">Belongs to the sugar phosphate cyclases superfamily. Dehydroquinate synthase family.</text>
</comment>
<proteinExistence type="inferred from homology"/>
<evidence type="ECO:0000259" key="19">
    <source>
        <dbReference type="Pfam" id="PF24621"/>
    </source>
</evidence>
<feature type="domain" description="3-dehydroquinate synthase N-terminal" evidence="18">
    <location>
        <begin position="72"/>
        <end position="182"/>
    </location>
</feature>
<protein>
    <recommendedName>
        <fullName evidence="7 17">3-dehydroquinate synthase</fullName>
        <shortName evidence="17">DHQS</shortName>
        <ecNumber evidence="6 17">4.2.3.4</ecNumber>
    </recommendedName>
</protein>
<dbReference type="Gene3D" id="1.20.1090.10">
    <property type="entry name" value="Dehydroquinate synthase-like - alpha domain"/>
    <property type="match status" value="1"/>
</dbReference>
<keyword evidence="12 17" id="KW-0862">Zinc</keyword>
<evidence type="ECO:0000256" key="12">
    <source>
        <dbReference type="ARBA" id="ARBA00022833"/>
    </source>
</evidence>
<keyword evidence="8 17" id="KW-0963">Cytoplasm</keyword>
<dbReference type="HAMAP" id="MF_00110">
    <property type="entry name" value="DHQ_synthase"/>
    <property type="match status" value="1"/>
</dbReference>
<organism evidence="20 21">
    <name type="scientific">Tumebacillus lacus</name>
    <dbReference type="NCBI Taxonomy" id="2995335"/>
    <lineage>
        <taxon>Bacteria</taxon>
        <taxon>Bacillati</taxon>
        <taxon>Bacillota</taxon>
        <taxon>Bacilli</taxon>
        <taxon>Bacillales</taxon>
        <taxon>Alicyclobacillaceae</taxon>
        <taxon>Tumebacillus</taxon>
    </lineage>
</organism>
<dbReference type="InterPro" id="IPR030960">
    <property type="entry name" value="DHQS/DOIS_N"/>
</dbReference>